<dbReference type="Proteomes" id="UP000322873">
    <property type="component" value="Unassembled WGS sequence"/>
</dbReference>
<dbReference type="Gene3D" id="3.50.80.10">
    <property type="entry name" value="D-tyrosyl-tRNA(Tyr) deacylase"/>
    <property type="match status" value="1"/>
</dbReference>
<dbReference type="PRINTS" id="PR00153">
    <property type="entry name" value="CSAPPISMRASE"/>
</dbReference>
<evidence type="ECO:0000256" key="14">
    <source>
        <dbReference type="PROSITE-ProRule" id="PRU00339"/>
    </source>
</evidence>
<dbReference type="SUPFAM" id="SSF50891">
    <property type="entry name" value="Cyclophilin-like"/>
    <property type="match status" value="1"/>
</dbReference>
<dbReference type="PANTHER" id="PTHR11071">
    <property type="entry name" value="PEPTIDYL-PROLYL CIS-TRANS ISOMERASE"/>
    <property type="match status" value="1"/>
</dbReference>
<evidence type="ECO:0000256" key="6">
    <source>
        <dbReference type="ARBA" id="ARBA00020007"/>
    </source>
</evidence>
<dbReference type="EC" id="3.1.1.96" evidence="15"/>
<feature type="repeat" description="TPR" evidence="14">
    <location>
        <begin position="544"/>
        <end position="577"/>
    </location>
</feature>
<dbReference type="GO" id="GO:0005737">
    <property type="term" value="C:cytoplasm"/>
    <property type="evidence" value="ECO:0007669"/>
    <property type="project" value="UniProtKB-SubCell"/>
</dbReference>
<keyword evidence="19" id="KW-1185">Reference proteome</keyword>
<dbReference type="GO" id="GO:0042026">
    <property type="term" value="P:protein refolding"/>
    <property type="evidence" value="ECO:0007669"/>
    <property type="project" value="UniProtKB-ARBA"/>
</dbReference>
<dbReference type="Pfam" id="PF02580">
    <property type="entry name" value="Tyr_Deacylase"/>
    <property type="match status" value="1"/>
</dbReference>
<evidence type="ECO:0000256" key="1">
    <source>
        <dbReference type="ARBA" id="ARBA00000971"/>
    </source>
</evidence>
<evidence type="ECO:0000256" key="12">
    <source>
        <dbReference type="ARBA" id="ARBA00047676"/>
    </source>
</evidence>
<keyword evidence="10" id="KW-0697">Rotamase</keyword>
<dbReference type="Gene3D" id="1.25.40.10">
    <property type="entry name" value="Tetratricopeptide repeat domain"/>
    <property type="match status" value="1"/>
</dbReference>
<dbReference type="PROSITE" id="PS50072">
    <property type="entry name" value="CSA_PPIASE_2"/>
    <property type="match status" value="1"/>
</dbReference>
<name>A0A5M9JPB9_MONFR</name>
<dbReference type="SUPFAM" id="SSF69500">
    <property type="entry name" value="DTD-like"/>
    <property type="match status" value="1"/>
</dbReference>
<evidence type="ECO:0000256" key="4">
    <source>
        <dbReference type="ARBA" id="ARBA00009673"/>
    </source>
</evidence>
<comment type="subcellular location">
    <subcellularLocation>
        <location evidence="3 15">Cytoplasm</location>
    </subcellularLocation>
</comment>
<keyword evidence="9 14" id="KW-0802">TPR repeat</keyword>
<keyword evidence="8" id="KW-0677">Repeat</keyword>
<dbReference type="InterPro" id="IPR020892">
    <property type="entry name" value="Cyclophilin-type_PPIase_CS"/>
</dbReference>
<evidence type="ECO:0000256" key="16">
    <source>
        <dbReference type="SAM" id="MobiDB-lite"/>
    </source>
</evidence>
<keyword evidence="11" id="KW-0413">Isomerase</keyword>
<evidence type="ECO:0000256" key="3">
    <source>
        <dbReference type="ARBA" id="ARBA00004496"/>
    </source>
</evidence>
<reference evidence="18 19" key="1">
    <citation type="submission" date="2019-06" db="EMBL/GenBank/DDBJ databases">
        <title>Genome Sequence of the Brown Rot Fungal Pathogen Monilinia fructicola.</title>
        <authorList>
            <person name="De Miccolis Angelini R.M."/>
            <person name="Landi L."/>
            <person name="Abate D."/>
            <person name="Pollastro S."/>
            <person name="Romanazzi G."/>
            <person name="Faretra F."/>
        </authorList>
    </citation>
    <scope>NUCLEOTIDE SEQUENCE [LARGE SCALE GENOMIC DNA]</scope>
    <source>
        <strain evidence="18 19">Mfrc123</strain>
    </source>
</reference>
<comment type="catalytic activity">
    <reaction evidence="1">
        <text>[protein]-peptidylproline (omega=180) = [protein]-peptidylproline (omega=0)</text>
        <dbReference type="Rhea" id="RHEA:16237"/>
        <dbReference type="Rhea" id="RHEA-COMP:10747"/>
        <dbReference type="Rhea" id="RHEA-COMP:10748"/>
        <dbReference type="ChEBI" id="CHEBI:83833"/>
        <dbReference type="ChEBI" id="CHEBI:83834"/>
        <dbReference type="EC" id="5.2.1.8"/>
    </reaction>
</comment>
<comment type="catalytic activity">
    <reaction evidence="13">
        <text>a D-aminoacyl-tRNA + H2O = a tRNA + a D-alpha-amino acid + H(+)</text>
        <dbReference type="Rhea" id="RHEA:13953"/>
        <dbReference type="Rhea" id="RHEA-COMP:10123"/>
        <dbReference type="Rhea" id="RHEA-COMP:10124"/>
        <dbReference type="ChEBI" id="CHEBI:15377"/>
        <dbReference type="ChEBI" id="CHEBI:15378"/>
        <dbReference type="ChEBI" id="CHEBI:59871"/>
        <dbReference type="ChEBI" id="CHEBI:78442"/>
        <dbReference type="ChEBI" id="CHEBI:79333"/>
        <dbReference type="EC" id="3.1.1.96"/>
    </reaction>
</comment>
<dbReference type="FunFam" id="2.40.100.10:FF:000009">
    <property type="entry name" value="Peptidyl-prolyl cis-trans isomerase D"/>
    <property type="match status" value="1"/>
</dbReference>
<accession>A0A5M9JPB9</accession>
<dbReference type="GO" id="GO:0016018">
    <property type="term" value="F:cyclosporin A binding"/>
    <property type="evidence" value="ECO:0007669"/>
    <property type="project" value="TreeGrafter"/>
</dbReference>
<keyword evidence="7 15" id="KW-0963">Cytoplasm</keyword>
<evidence type="ECO:0000313" key="18">
    <source>
        <dbReference type="EMBL" id="KAA8569626.1"/>
    </source>
</evidence>
<proteinExistence type="inferred from homology"/>
<dbReference type="CDD" id="cd01926">
    <property type="entry name" value="cyclophilin_ABH_like"/>
    <property type="match status" value="1"/>
</dbReference>
<evidence type="ECO:0000259" key="17">
    <source>
        <dbReference type="PROSITE" id="PS50072"/>
    </source>
</evidence>
<organism evidence="18 19">
    <name type="scientific">Monilinia fructicola</name>
    <name type="common">Brown rot fungus</name>
    <name type="synonym">Ciboria fructicola</name>
    <dbReference type="NCBI Taxonomy" id="38448"/>
    <lineage>
        <taxon>Eukaryota</taxon>
        <taxon>Fungi</taxon>
        <taxon>Dikarya</taxon>
        <taxon>Ascomycota</taxon>
        <taxon>Pezizomycotina</taxon>
        <taxon>Leotiomycetes</taxon>
        <taxon>Helotiales</taxon>
        <taxon>Sclerotiniaceae</taxon>
        <taxon>Monilinia</taxon>
    </lineage>
</organism>
<dbReference type="SMART" id="SM00028">
    <property type="entry name" value="TPR"/>
    <property type="match status" value="3"/>
</dbReference>
<keyword evidence="15" id="KW-0694">RNA-binding</keyword>
<dbReference type="PROSITE" id="PS00170">
    <property type="entry name" value="CSA_PPIASE_1"/>
    <property type="match status" value="1"/>
</dbReference>
<dbReference type="GO" id="GO:0051082">
    <property type="term" value="F:unfolded protein binding"/>
    <property type="evidence" value="ECO:0007669"/>
    <property type="project" value="UniProtKB-ARBA"/>
</dbReference>
<dbReference type="InterPro" id="IPR003732">
    <property type="entry name" value="Daa-tRNA_deacyls_DTD"/>
</dbReference>
<comment type="function">
    <text evidence="2">PPIases accelerate the folding of proteins. It catalyzes the cis-trans isomerization of proline imidic peptide bonds in oligopeptides.</text>
</comment>
<evidence type="ECO:0000256" key="15">
    <source>
        <dbReference type="RuleBase" id="RU003470"/>
    </source>
</evidence>
<evidence type="ECO:0000256" key="13">
    <source>
        <dbReference type="ARBA" id="ARBA00048018"/>
    </source>
</evidence>
<dbReference type="InterPro" id="IPR002130">
    <property type="entry name" value="Cyclophilin-type_PPIase_dom"/>
</dbReference>
<dbReference type="InterPro" id="IPR011990">
    <property type="entry name" value="TPR-like_helical_dom_sf"/>
</dbReference>
<dbReference type="InterPro" id="IPR019734">
    <property type="entry name" value="TPR_rpt"/>
</dbReference>
<keyword evidence="15" id="KW-0378">Hydrolase</keyword>
<evidence type="ECO:0000256" key="7">
    <source>
        <dbReference type="ARBA" id="ARBA00022490"/>
    </source>
</evidence>
<evidence type="ECO:0000256" key="9">
    <source>
        <dbReference type="ARBA" id="ARBA00022803"/>
    </source>
</evidence>
<dbReference type="PANTHER" id="PTHR11071:SF561">
    <property type="entry name" value="PEPTIDYL-PROLYL CIS-TRANS ISOMERASE D-RELATED"/>
    <property type="match status" value="1"/>
</dbReference>
<dbReference type="GO" id="GO:0003755">
    <property type="term" value="F:peptidyl-prolyl cis-trans isomerase activity"/>
    <property type="evidence" value="ECO:0007669"/>
    <property type="project" value="UniProtKB-KW"/>
</dbReference>
<dbReference type="FunFam" id="1.25.40.10:FF:000029">
    <property type="entry name" value="peptidyl-prolyl cis-trans isomerase D"/>
    <property type="match status" value="1"/>
</dbReference>
<sequence>MKAILQRVLSASVTVDKQLVSSIGKGILVFAAVAPGDTEKDAESLAAKVLKIRIWDDKNTNRWKRNVQDIQGEVLCVSQFTLLASTKGSRPNFHGAMGVDQAKELYQLFFTKVQQGYTSDRVKDVALVNDGPVTLELNGQRLSRLVLLKAFDLELQQKAWWAIIESPLVSQPASLIMVDRSMIVVDSMNTLTSIPPVIDTLKLPTIICRYQTFDSHSVFHCSLTQNHTKLKLPINKMSAAESKPRSRVFFDISIGKDPQGRITFELYDDITPKTADNFRALCTGEKGVGKAGKPLSYKGSGFHRVIKQFMIQGGDFTAGNGTGGESIYGVKFDDENFVEKHDKPFLLSMANAGPGTNGSQFFITTVPTPHLDGKHVVFGQVLSGKSIVRKIENLPTQPGDKPTKEVIITDCGELSGEEAESADVKKPDSTGDIYEDFPEDMTTPPTATETIKIVTDLKTYGNSAFKSNQLPLALDKYEKGLRYLNEDPDLTSSPPETSSTLSALRFTLNSNSALLHNKLKNFADAERTASSALAVSGTTDTDRAKALYRRAVAYVGLKNEEDALKDLEEANKLVPGDAAVVKELSAVKKNVAERARKEKAAYSKFFA</sequence>
<dbReference type="EMBL" id="VICG01000008">
    <property type="protein sequence ID" value="KAA8569626.1"/>
    <property type="molecule type" value="Genomic_DNA"/>
</dbReference>
<dbReference type="InterPro" id="IPR029000">
    <property type="entry name" value="Cyclophilin-like_dom_sf"/>
</dbReference>
<comment type="similarity">
    <text evidence="4 15">Belongs to the DTD family.</text>
</comment>
<evidence type="ECO:0000256" key="11">
    <source>
        <dbReference type="ARBA" id="ARBA00023235"/>
    </source>
</evidence>
<dbReference type="GO" id="GO:0051499">
    <property type="term" value="F:D-aminoacyl-tRNA deacylase activity"/>
    <property type="evidence" value="ECO:0007669"/>
    <property type="project" value="UniProtKB-EC"/>
</dbReference>
<keyword evidence="15" id="KW-0820">tRNA-binding</keyword>
<evidence type="ECO:0000256" key="10">
    <source>
        <dbReference type="ARBA" id="ARBA00023110"/>
    </source>
</evidence>
<dbReference type="VEuPathDB" id="FungiDB:MFRU_004g03570"/>
<dbReference type="VEuPathDB" id="FungiDB:MFRU_004g03580"/>
<dbReference type="InterPro" id="IPR023509">
    <property type="entry name" value="DTD-like_sf"/>
</dbReference>
<gene>
    <name evidence="18" type="ORF">EYC84_001235</name>
</gene>
<dbReference type="GO" id="GO:0000049">
    <property type="term" value="F:tRNA binding"/>
    <property type="evidence" value="ECO:0007669"/>
    <property type="project" value="UniProtKB-KW"/>
</dbReference>
<dbReference type="AlphaFoldDB" id="A0A5M9JPB9"/>
<dbReference type="GO" id="GO:0106026">
    <property type="term" value="F:Gly-tRNA(Ala) deacylase activity"/>
    <property type="evidence" value="ECO:0007669"/>
    <property type="project" value="RHEA"/>
</dbReference>
<dbReference type="PROSITE" id="PS50005">
    <property type="entry name" value="TPR"/>
    <property type="match status" value="1"/>
</dbReference>
<comment type="similarity">
    <text evidence="5">Belongs to the cyclophilin-type PPIase family. PPIase D subfamily.</text>
</comment>
<dbReference type="FunFam" id="3.50.80.10:FF:000001">
    <property type="entry name" value="D-aminoacyl-tRNA deacylase"/>
    <property type="match status" value="1"/>
</dbReference>
<comment type="catalytic activity">
    <reaction evidence="12">
        <text>glycyl-tRNA(Ala) + H2O = tRNA(Ala) + glycine + H(+)</text>
        <dbReference type="Rhea" id="RHEA:53744"/>
        <dbReference type="Rhea" id="RHEA-COMP:9657"/>
        <dbReference type="Rhea" id="RHEA-COMP:13640"/>
        <dbReference type="ChEBI" id="CHEBI:15377"/>
        <dbReference type="ChEBI" id="CHEBI:15378"/>
        <dbReference type="ChEBI" id="CHEBI:57305"/>
        <dbReference type="ChEBI" id="CHEBI:78442"/>
        <dbReference type="ChEBI" id="CHEBI:78522"/>
        <dbReference type="EC" id="3.1.1.96"/>
    </reaction>
</comment>
<dbReference type="Pfam" id="PF00160">
    <property type="entry name" value="Pro_isomerase"/>
    <property type="match status" value="1"/>
</dbReference>
<feature type="region of interest" description="Disordered" evidence="16">
    <location>
        <begin position="416"/>
        <end position="445"/>
    </location>
</feature>
<evidence type="ECO:0000313" key="19">
    <source>
        <dbReference type="Proteomes" id="UP000322873"/>
    </source>
</evidence>
<feature type="domain" description="PPIase cyclophilin-type" evidence="17">
    <location>
        <begin position="249"/>
        <end position="413"/>
    </location>
</feature>
<protein>
    <recommendedName>
        <fullName evidence="6 15">D-aminoacyl-tRNA deacylase</fullName>
        <ecNumber evidence="15">3.1.1.96</ecNumber>
    </recommendedName>
</protein>
<evidence type="ECO:0000256" key="2">
    <source>
        <dbReference type="ARBA" id="ARBA00002388"/>
    </source>
</evidence>
<evidence type="ECO:0000256" key="8">
    <source>
        <dbReference type="ARBA" id="ARBA00022737"/>
    </source>
</evidence>
<dbReference type="Gene3D" id="2.40.100.10">
    <property type="entry name" value="Cyclophilin-like"/>
    <property type="match status" value="1"/>
</dbReference>
<dbReference type="SUPFAM" id="SSF48452">
    <property type="entry name" value="TPR-like"/>
    <property type="match status" value="1"/>
</dbReference>
<comment type="caution">
    <text evidence="18">The sequence shown here is derived from an EMBL/GenBank/DDBJ whole genome shotgun (WGS) entry which is preliminary data.</text>
</comment>
<evidence type="ECO:0000256" key="5">
    <source>
        <dbReference type="ARBA" id="ARBA00010898"/>
    </source>
</evidence>
<dbReference type="NCBIfam" id="TIGR00256">
    <property type="entry name" value="D-aminoacyl-tRNA deacylase"/>
    <property type="match status" value="1"/>
</dbReference>